<name>A0ACD4ZRP4_9ACTN</name>
<accession>A0ACD4ZRP4</accession>
<dbReference type="EC" id="1.4.1.13" evidence="1"/>
<sequence>MRSDAWSPMDGRPAPQGMYDPRNEHDACGVGFVATLTGVASHALVEQALTVLRNLEHRGATGSEPDSGDGAGILLQVPDAFLREVAGFELPEAGSYAVGIGFLPADDATDAVSRIETIAAEEGLTVLGWREVPVAPELLGATARSTMPAFRQLFVADGTSAGIALDRKAFLLRKRAEREAGVYFPSLSARTIVYKGMLTTGQLEPFFPDLSDRRFATAISLVHSRFSTNTFPSWPLAHPYRFVAHNGEINTVKGNRNWMRARESQLASGLFGTEALERIFPVCTPDASDSASFDEVLELIHLGGRSLPHSVLMMVPEAWENHDSMDPARRAFYQFHATMMEPWDGPACVTFTDGTQVGAVLDRNGLRPGRYWVTDEGLVVLSSEVGVLDIDPAKVVRKGRLQPGRMFLVDTAEHRIIEDDEIKASLAAEQPYQEWLETGEIELSDLPEREHIVHTHASVTRRQQTFGYTEEELRVLLAPMARAGAEPIGSMGTDSPIAALSARPRLLFDYFTQLFAQVTNPPLDAIREELVTSLRSSLGPQGNLLEPAAASCRSVTLPFPVIDNDELAKLVHINADGDMPGMKAATLSGLYRVGGGGDALATRIDEICAETDAAIESGARIIVLSDRHSDAEHAPIPSLLLTAAVHHHLIRTKQRTQVGLLVEAGDVREVHHVALLIGYGAAAVNPYLAMESVEDLVRAGTFIEGLAPEQAIRNLIHALGKGVLKVMSKMGISTVASYRGAQVFEAVGLDQSFVDKYFNGTATKIGGAGLDVVAEEVAARHARGYPASGISASHRKLEIGGEYQWRREGEPHLFDPETVFRLQHATRSRSYDIFKQYTSRVNEQSERLMTLRGLFNFAAGRAPVPLDEVEPASEIVKRFSTGAMSYGSISREAHETLAIAMNQLGGKSNTGEGGEDADRLYDPARRSSIKQVASGRFGVTSEYLVNADDIQIKMAQGAKPGEGGQLPGHKVYPWVAKTRHSTPGVGLISPPPHHDIYSIEDLAQLIHDLKNANPQARIHVKLVSEVGVGTVAAGVSKAHADVVLISGHDGGTGASPLTSLKHAGGPWELGLAETQQTLLLNGLRDRIVVQTDGQLKTGRDVVIAALLGAEEFGFATAPLVVSGCVMMRVCHLDTCPVGIATQNPVLRERFSGKAEYIVNFFQFIAEEVRELLAELGFRTLEEAVGHAELLDTERAVNHWKAQGLDLKPLFHVPALPENAVRHQVIGQDHGLEKALDNELIKLAADALSAESAEAAQPVRAQIGIRNINRTVGTMLGNQVTKKFGGAGLPDDTIDITFTGSAGQSFGAFLPRGVTLRLEGDANDYVGKGLSGGRVVVRPDRGADHLAEYSTIAGNTIAYGATGGELFLRGRTGERFCVRNSGATVVSEGVGDHGCEYMTGGHAVVLGETGRNFAAGMSGGVAYVIDLDADNVNAGNLGAVEQLDDADKQWLHDVVRRHQEETGSTVAEKLLAEWDTAVDRFSKIIPTTYKAVLAAKDAAELAGLSETETTEKMMEAATNG</sequence>
<reference evidence="1" key="1">
    <citation type="submission" date="2022-10" db="EMBL/GenBank/DDBJ databases">
        <title>The complete genomes of actinobacterial strains from the NBC collection.</title>
        <authorList>
            <person name="Joergensen T.S."/>
            <person name="Alvarez Arevalo M."/>
            <person name="Sterndorff E.B."/>
            <person name="Faurdal D."/>
            <person name="Vuksanovic O."/>
            <person name="Mourched A.-S."/>
            <person name="Charusanti P."/>
            <person name="Shaw S."/>
            <person name="Blin K."/>
            <person name="Weber T."/>
        </authorList>
    </citation>
    <scope>NUCLEOTIDE SEQUENCE</scope>
    <source>
        <strain evidence="1">NBC 01771</strain>
    </source>
</reference>
<dbReference type="Proteomes" id="UP001348369">
    <property type="component" value="Chromosome"/>
</dbReference>
<gene>
    <name evidence="1" type="primary">gltB</name>
    <name evidence="1" type="ORF">OG835_28980</name>
</gene>
<protein>
    <submittedName>
        <fullName evidence="1">Glutamate synthase large subunit</fullName>
        <ecNumber evidence="1">1.4.1.13</ecNumber>
    </submittedName>
</protein>
<organism evidence="1 2">
    <name type="scientific">Streptomyces scopuliridis</name>
    <dbReference type="NCBI Taxonomy" id="452529"/>
    <lineage>
        <taxon>Bacteria</taxon>
        <taxon>Bacillati</taxon>
        <taxon>Actinomycetota</taxon>
        <taxon>Actinomycetes</taxon>
        <taxon>Kitasatosporales</taxon>
        <taxon>Streptomycetaceae</taxon>
        <taxon>Streptomyces</taxon>
    </lineage>
</organism>
<proteinExistence type="predicted"/>
<evidence type="ECO:0000313" key="2">
    <source>
        <dbReference type="Proteomes" id="UP001348369"/>
    </source>
</evidence>
<keyword evidence="1" id="KW-0560">Oxidoreductase</keyword>
<keyword evidence="2" id="KW-1185">Reference proteome</keyword>
<dbReference type="EMBL" id="CP109109">
    <property type="protein sequence ID" value="WSC00639.1"/>
    <property type="molecule type" value="Genomic_DNA"/>
</dbReference>
<evidence type="ECO:0000313" key="1">
    <source>
        <dbReference type="EMBL" id="WSC00639.1"/>
    </source>
</evidence>